<dbReference type="EMBL" id="JAATEP010000007">
    <property type="protein sequence ID" value="NJP90166.1"/>
    <property type="molecule type" value="Genomic_DNA"/>
</dbReference>
<keyword evidence="1" id="KW-1133">Transmembrane helix</keyword>
<sequence>MIKGMNGRRTGRGNRWGLALVGLVLAILGGSALARGLGAFPQNWAAARTTVVDGNVVAFFARTSPGIWWLVALAALVVAVLAVRWLLVQGRRDARRVLRIEDGPTGVTEVSESGMAQAVAADVESSPAVFHAAAHLVGPRPEVRLRVVADESAPMGELSRHLSAVALPHVRDALDRDRVPAVARVSLEPSPSPHRVVR</sequence>
<gene>
    <name evidence="2" type="ORF">HCN51_12025</name>
</gene>
<dbReference type="RefSeq" id="WP_080045526.1">
    <property type="nucleotide sequence ID" value="NZ_JAATEP010000007.1"/>
</dbReference>
<organism evidence="2 3">
    <name type="scientific">Nonomuraea composti</name>
    <dbReference type="NCBI Taxonomy" id="2720023"/>
    <lineage>
        <taxon>Bacteria</taxon>
        <taxon>Bacillati</taxon>
        <taxon>Actinomycetota</taxon>
        <taxon>Actinomycetes</taxon>
        <taxon>Streptosporangiales</taxon>
        <taxon>Streptosporangiaceae</taxon>
        <taxon>Nonomuraea</taxon>
    </lineage>
</organism>
<proteinExistence type="predicted"/>
<comment type="caution">
    <text evidence="2">The sequence shown here is derived from an EMBL/GenBank/DDBJ whole genome shotgun (WGS) entry which is preliminary data.</text>
</comment>
<protein>
    <submittedName>
        <fullName evidence="2">Alkaline shock response membrane anchor protein AmaP</fullName>
    </submittedName>
</protein>
<evidence type="ECO:0000313" key="3">
    <source>
        <dbReference type="Proteomes" id="UP000696294"/>
    </source>
</evidence>
<keyword evidence="1" id="KW-0472">Membrane</keyword>
<keyword evidence="1" id="KW-0812">Transmembrane</keyword>
<reference evidence="2 3" key="1">
    <citation type="submission" date="2020-03" db="EMBL/GenBank/DDBJ databases">
        <title>WGS of actinomycetes isolated from Thailand.</title>
        <authorList>
            <person name="Thawai C."/>
        </authorList>
    </citation>
    <scope>NUCLEOTIDE SEQUENCE [LARGE SCALE GENOMIC DNA]</scope>
    <source>
        <strain evidence="2 3">FMUSA5-5</strain>
    </source>
</reference>
<evidence type="ECO:0000256" key="1">
    <source>
        <dbReference type="SAM" id="Phobius"/>
    </source>
</evidence>
<name>A0ABX1B320_9ACTN</name>
<evidence type="ECO:0000313" key="2">
    <source>
        <dbReference type="EMBL" id="NJP90166.1"/>
    </source>
</evidence>
<dbReference type="Proteomes" id="UP000696294">
    <property type="component" value="Unassembled WGS sequence"/>
</dbReference>
<keyword evidence="3" id="KW-1185">Reference proteome</keyword>
<accession>A0ABX1B320</accession>
<feature type="transmembrane region" description="Helical" evidence="1">
    <location>
        <begin position="67"/>
        <end position="87"/>
    </location>
</feature>